<dbReference type="SUPFAM" id="SSF57884">
    <property type="entry name" value="Ada DNA repair protein, N-terminal domain (N-Ada 10)"/>
    <property type="match status" value="1"/>
</dbReference>
<organism evidence="15 16">
    <name type="scientific">Sphingoaurantiacus capsulatus</name>
    <dbReference type="NCBI Taxonomy" id="1771310"/>
    <lineage>
        <taxon>Bacteria</taxon>
        <taxon>Pseudomonadati</taxon>
        <taxon>Pseudomonadota</taxon>
        <taxon>Alphaproteobacteria</taxon>
        <taxon>Sphingomonadales</taxon>
        <taxon>Sphingosinicellaceae</taxon>
        <taxon>Sphingoaurantiacus</taxon>
    </lineage>
</organism>
<dbReference type="PROSITE" id="PS01124">
    <property type="entry name" value="HTH_ARAC_FAMILY_2"/>
    <property type="match status" value="1"/>
</dbReference>
<comment type="catalytic activity">
    <reaction evidence="13">
        <text>a 6-O-methyl-2'-deoxyguanosine in DNA + L-cysteinyl-[protein] = S-methyl-L-cysteinyl-[protein] + a 2'-deoxyguanosine in DNA</text>
        <dbReference type="Rhea" id="RHEA:24000"/>
        <dbReference type="Rhea" id="RHEA-COMP:10131"/>
        <dbReference type="Rhea" id="RHEA-COMP:10132"/>
        <dbReference type="Rhea" id="RHEA-COMP:11367"/>
        <dbReference type="Rhea" id="RHEA-COMP:11368"/>
        <dbReference type="ChEBI" id="CHEBI:29950"/>
        <dbReference type="ChEBI" id="CHEBI:82612"/>
        <dbReference type="ChEBI" id="CHEBI:85445"/>
        <dbReference type="ChEBI" id="CHEBI:85448"/>
        <dbReference type="EC" id="2.1.1.63"/>
    </reaction>
</comment>
<dbReference type="Pfam" id="PF01035">
    <property type="entry name" value="DNA_binding_1"/>
    <property type="match status" value="1"/>
</dbReference>
<evidence type="ECO:0000256" key="4">
    <source>
        <dbReference type="ARBA" id="ARBA00022679"/>
    </source>
</evidence>
<comment type="cofactor">
    <cofactor evidence="2">
        <name>Zn(2+)</name>
        <dbReference type="ChEBI" id="CHEBI:29105"/>
    </cofactor>
</comment>
<dbReference type="RefSeq" id="WP_380859999.1">
    <property type="nucleotide sequence ID" value="NZ_JBHRXV010000006.1"/>
</dbReference>
<dbReference type="SUPFAM" id="SSF46767">
    <property type="entry name" value="Methylated DNA-protein cysteine methyltransferase, C-terminal domain"/>
    <property type="match status" value="1"/>
</dbReference>
<protein>
    <submittedName>
        <fullName evidence="15">Bifunctional DNA-binding transcriptional regulator/O6-methylguanine-DNA methyltransferase Ada</fullName>
        <ecNumber evidence="15">2.1.1.-</ecNumber>
    </submittedName>
</protein>
<dbReference type="InterPro" id="IPR004026">
    <property type="entry name" value="Ada_DNA_repair_Zn-bd"/>
</dbReference>
<evidence type="ECO:0000256" key="7">
    <source>
        <dbReference type="ARBA" id="ARBA00022833"/>
    </source>
</evidence>
<keyword evidence="5" id="KW-0479">Metal-binding</keyword>
<keyword evidence="3 15" id="KW-0489">Methyltransferase</keyword>
<keyword evidence="10" id="KW-0010">Activator</keyword>
<dbReference type="PROSITE" id="PS00041">
    <property type="entry name" value="HTH_ARAC_FAMILY_1"/>
    <property type="match status" value="1"/>
</dbReference>
<name>A0ABV7XCD1_9SPHN</name>
<dbReference type="SMART" id="SM00342">
    <property type="entry name" value="HTH_ARAC"/>
    <property type="match status" value="1"/>
</dbReference>
<dbReference type="NCBIfam" id="TIGR00589">
    <property type="entry name" value="ogt"/>
    <property type="match status" value="1"/>
</dbReference>
<reference evidence="16" key="1">
    <citation type="journal article" date="2019" name="Int. J. Syst. Evol. Microbiol.">
        <title>The Global Catalogue of Microorganisms (GCM) 10K type strain sequencing project: providing services to taxonomists for standard genome sequencing and annotation.</title>
        <authorList>
            <consortium name="The Broad Institute Genomics Platform"/>
            <consortium name="The Broad Institute Genome Sequencing Center for Infectious Disease"/>
            <person name="Wu L."/>
            <person name="Ma J."/>
        </authorList>
    </citation>
    <scope>NUCLEOTIDE SEQUENCE [LARGE SCALE GENOMIC DNA]</scope>
    <source>
        <strain evidence="16">KCTC 42644</strain>
    </source>
</reference>
<evidence type="ECO:0000256" key="13">
    <source>
        <dbReference type="ARBA" id="ARBA00049348"/>
    </source>
</evidence>
<evidence type="ECO:0000313" key="16">
    <source>
        <dbReference type="Proteomes" id="UP001595615"/>
    </source>
</evidence>
<dbReference type="PROSITE" id="PS00374">
    <property type="entry name" value="MGMT"/>
    <property type="match status" value="1"/>
</dbReference>
<dbReference type="EC" id="2.1.1.-" evidence="15"/>
<dbReference type="InterPro" id="IPR018060">
    <property type="entry name" value="HTH_AraC"/>
</dbReference>
<evidence type="ECO:0000256" key="10">
    <source>
        <dbReference type="ARBA" id="ARBA00023159"/>
    </source>
</evidence>
<keyword evidence="7" id="KW-0862">Zinc</keyword>
<gene>
    <name evidence="15" type="primary">ada</name>
    <name evidence="15" type="ORF">ACFOMD_08830</name>
</gene>
<evidence type="ECO:0000256" key="11">
    <source>
        <dbReference type="ARBA" id="ARBA00023163"/>
    </source>
</evidence>
<evidence type="ECO:0000256" key="8">
    <source>
        <dbReference type="ARBA" id="ARBA00023015"/>
    </source>
</evidence>
<dbReference type="SUPFAM" id="SSF46689">
    <property type="entry name" value="Homeodomain-like"/>
    <property type="match status" value="1"/>
</dbReference>
<dbReference type="PANTHER" id="PTHR10815:SF14">
    <property type="entry name" value="BIFUNCTIONAL TRANSCRIPTIONAL ACTIVATOR_DNA REPAIR ENZYME ADA"/>
    <property type="match status" value="1"/>
</dbReference>
<evidence type="ECO:0000256" key="6">
    <source>
        <dbReference type="ARBA" id="ARBA00022763"/>
    </source>
</evidence>
<dbReference type="PIRSF" id="PIRSF000409">
    <property type="entry name" value="Ada"/>
    <property type="match status" value="1"/>
</dbReference>
<dbReference type="GO" id="GO:0032259">
    <property type="term" value="P:methylation"/>
    <property type="evidence" value="ECO:0007669"/>
    <property type="project" value="UniProtKB-KW"/>
</dbReference>
<keyword evidence="12" id="KW-0234">DNA repair</keyword>
<comment type="caution">
    <text evidence="15">The sequence shown here is derived from an EMBL/GenBank/DDBJ whole genome shotgun (WGS) entry which is preliminary data.</text>
</comment>
<proteinExistence type="predicted"/>
<dbReference type="EMBL" id="JBHRXV010000006">
    <property type="protein sequence ID" value="MFC3712673.1"/>
    <property type="molecule type" value="Genomic_DNA"/>
</dbReference>
<keyword evidence="16" id="KW-1185">Reference proteome</keyword>
<accession>A0ABV7XCD1</accession>
<evidence type="ECO:0000256" key="3">
    <source>
        <dbReference type="ARBA" id="ARBA00022603"/>
    </source>
</evidence>
<dbReference type="Gene3D" id="1.10.10.60">
    <property type="entry name" value="Homeodomain-like"/>
    <property type="match status" value="1"/>
</dbReference>
<dbReference type="InterPro" id="IPR036388">
    <property type="entry name" value="WH-like_DNA-bd_sf"/>
</dbReference>
<evidence type="ECO:0000256" key="2">
    <source>
        <dbReference type="ARBA" id="ARBA00001947"/>
    </source>
</evidence>
<dbReference type="CDD" id="cd06445">
    <property type="entry name" value="ATase"/>
    <property type="match status" value="1"/>
</dbReference>
<feature type="domain" description="HTH araC/xylS-type" evidence="14">
    <location>
        <begin position="89"/>
        <end position="185"/>
    </location>
</feature>
<dbReference type="Pfam" id="PF12833">
    <property type="entry name" value="HTH_18"/>
    <property type="match status" value="1"/>
</dbReference>
<dbReference type="InterPro" id="IPR001497">
    <property type="entry name" value="MethylDNA_cys_MeTrfase_AS"/>
</dbReference>
<dbReference type="SUPFAM" id="SSF53155">
    <property type="entry name" value="Methylated DNA-protein cysteine methyltransferase domain"/>
    <property type="match status" value="1"/>
</dbReference>
<dbReference type="InterPro" id="IPR035451">
    <property type="entry name" value="Ada-like_dom_sf"/>
</dbReference>
<keyword evidence="8" id="KW-0805">Transcription regulation</keyword>
<evidence type="ECO:0000256" key="5">
    <source>
        <dbReference type="ARBA" id="ARBA00022723"/>
    </source>
</evidence>
<dbReference type="InterPro" id="IPR009057">
    <property type="entry name" value="Homeodomain-like_sf"/>
</dbReference>
<evidence type="ECO:0000256" key="12">
    <source>
        <dbReference type="ARBA" id="ARBA00023204"/>
    </source>
</evidence>
<dbReference type="Gene3D" id="3.30.160.70">
    <property type="entry name" value="Methylated DNA-protein cysteine methyltransferase domain"/>
    <property type="match status" value="1"/>
</dbReference>
<keyword evidence="11" id="KW-0804">Transcription</keyword>
<dbReference type="Gene3D" id="3.40.10.10">
    <property type="entry name" value="DNA Methylphosphotriester Repair Domain"/>
    <property type="match status" value="1"/>
</dbReference>
<dbReference type="PANTHER" id="PTHR10815">
    <property type="entry name" value="METHYLATED-DNA--PROTEIN-CYSTEINE METHYLTRANSFERASE"/>
    <property type="match status" value="1"/>
</dbReference>
<dbReference type="InterPro" id="IPR036631">
    <property type="entry name" value="MGMT_N_sf"/>
</dbReference>
<dbReference type="Gene3D" id="1.10.10.10">
    <property type="entry name" value="Winged helix-like DNA-binding domain superfamily/Winged helix DNA-binding domain"/>
    <property type="match status" value="1"/>
</dbReference>
<sequence>MATQPIFADEAARWAAVQRRDAAADGQFFYSVKTTGVYCRPSCAARPARRENVAFHADPAAAEAAGFRACKRCRPDGVAPAQARADAIAKACRLIEAAEELPDLDTLAAAAGMSRFHFHRSFKTVTGVTPKGYAAALRTERVQEALAAGSSVTAAIYDAGYNANSRFYADSASRLGMRPSAYRDGGRGMAIRFAVGDCSLGTVLVAATDKGVCSILLGDDPDTLVRDLQDRFGAAELVGGDADFEKTVAQVVGLIDAPGAGLSLPLDVRGTAFQQQVWEALRRIPAGRTASYAEIALAIGRPAAVRAVAQACGANSLAIAIPCHRVVRSDGDLSGYRWGVERKRELLSRERAAA</sequence>
<dbReference type="GO" id="GO:0008168">
    <property type="term" value="F:methyltransferase activity"/>
    <property type="evidence" value="ECO:0007669"/>
    <property type="project" value="UniProtKB-KW"/>
</dbReference>
<dbReference type="InterPro" id="IPR036217">
    <property type="entry name" value="MethylDNA_cys_MeTrfase_DNAb"/>
</dbReference>
<dbReference type="NCBIfam" id="NF011964">
    <property type="entry name" value="PRK15435.1"/>
    <property type="match status" value="1"/>
</dbReference>
<evidence type="ECO:0000256" key="9">
    <source>
        <dbReference type="ARBA" id="ARBA00023125"/>
    </source>
</evidence>
<evidence type="ECO:0000256" key="1">
    <source>
        <dbReference type="ARBA" id="ARBA00001286"/>
    </source>
</evidence>
<dbReference type="InterPro" id="IPR016221">
    <property type="entry name" value="Bifunct_regulatory_prot_Ada"/>
</dbReference>
<dbReference type="GO" id="GO:0003677">
    <property type="term" value="F:DNA binding"/>
    <property type="evidence" value="ECO:0007669"/>
    <property type="project" value="UniProtKB-KW"/>
</dbReference>
<keyword evidence="9 15" id="KW-0238">DNA-binding</keyword>
<dbReference type="InterPro" id="IPR018062">
    <property type="entry name" value="HTH_AraC-typ_CS"/>
</dbReference>
<evidence type="ECO:0000313" key="15">
    <source>
        <dbReference type="EMBL" id="MFC3712673.1"/>
    </source>
</evidence>
<evidence type="ECO:0000259" key="14">
    <source>
        <dbReference type="PROSITE" id="PS01124"/>
    </source>
</evidence>
<dbReference type="Pfam" id="PF02805">
    <property type="entry name" value="Ada_Zn_binding"/>
    <property type="match status" value="1"/>
</dbReference>
<keyword evidence="4 15" id="KW-0808">Transferase</keyword>
<comment type="catalytic activity">
    <reaction evidence="1">
        <text>a 4-O-methyl-thymidine in DNA + L-cysteinyl-[protein] = a thymidine in DNA + S-methyl-L-cysteinyl-[protein]</text>
        <dbReference type="Rhea" id="RHEA:53428"/>
        <dbReference type="Rhea" id="RHEA-COMP:10131"/>
        <dbReference type="Rhea" id="RHEA-COMP:10132"/>
        <dbReference type="Rhea" id="RHEA-COMP:13555"/>
        <dbReference type="Rhea" id="RHEA-COMP:13556"/>
        <dbReference type="ChEBI" id="CHEBI:29950"/>
        <dbReference type="ChEBI" id="CHEBI:82612"/>
        <dbReference type="ChEBI" id="CHEBI:137386"/>
        <dbReference type="ChEBI" id="CHEBI:137387"/>
        <dbReference type="EC" id="2.1.1.63"/>
    </reaction>
</comment>
<dbReference type="InterPro" id="IPR014048">
    <property type="entry name" value="MethylDNA_cys_MeTrfase_DNA-bd"/>
</dbReference>
<keyword evidence="6" id="KW-0227">DNA damage</keyword>
<dbReference type="Proteomes" id="UP001595615">
    <property type="component" value="Unassembled WGS sequence"/>
</dbReference>